<protein>
    <recommendedName>
        <fullName evidence="6">COBRA-like protein</fullName>
    </recommendedName>
</protein>
<evidence type="ECO:0000313" key="4">
    <source>
        <dbReference type="EMBL" id="KAK4350369.1"/>
    </source>
</evidence>
<dbReference type="GO" id="GO:0010215">
    <property type="term" value="P:cellulose microfibril organization"/>
    <property type="evidence" value="ECO:0007669"/>
    <property type="project" value="InterPro"/>
</dbReference>
<evidence type="ECO:0000256" key="2">
    <source>
        <dbReference type="ARBA" id="ARBA00022729"/>
    </source>
</evidence>
<evidence type="ECO:0008006" key="6">
    <source>
        <dbReference type="Google" id="ProtNLM"/>
    </source>
</evidence>
<dbReference type="InterPro" id="IPR006918">
    <property type="entry name" value="COBRA_pln"/>
</dbReference>
<accession>A0AAE1RDT0</accession>
<organism evidence="4 5">
    <name type="scientific">Anisodus tanguticus</name>
    <dbReference type="NCBI Taxonomy" id="243964"/>
    <lineage>
        <taxon>Eukaryota</taxon>
        <taxon>Viridiplantae</taxon>
        <taxon>Streptophyta</taxon>
        <taxon>Embryophyta</taxon>
        <taxon>Tracheophyta</taxon>
        <taxon>Spermatophyta</taxon>
        <taxon>Magnoliopsida</taxon>
        <taxon>eudicotyledons</taxon>
        <taxon>Gunneridae</taxon>
        <taxon>Pentapetalae</taxon>
        <taxon>asterids</taxon>
        <taxon>lamiids</taxon>
        <taxon>Solanales</taxon>
        <taxon>Solanaceae</taxon>
        <taxon>Solanoideae</taxon>
        <taxon>Hyoscyameae</taxon>
        <taxon>Anisodus</taxon>
    </lineage>
</organism>
<dbReference type="PANTHER" id="PTHR31673">
    <property type="entry name" value="PROTEIN COBRA"/>
    <property type="match status" value="1"/>
</dbReference>
<gene>
    <name evidence="4" type="ORF">RND71_029682</name>
</gene>
<dbReference type="PANTHER" id="PTHR31673:SF26">
    <property type="entry name" value="COBRA-LIKE PROTEIN"/>
    <property type="match status" value="1"/>
</dbReference>
<comment type="similarity">
    <text evidence="1">Belongs to the COBRA family.</text>
</comment>
<keyword evidence="2" id="KW-0732">Signal</keyword>
<keyword evidence="3" id="KW-0325">Glycoprotein</keyword>
<sequence length="185" mass="20159">MAAGEGGWKFRRFAVGAAYDALDPKGNITIKWDVISWTPGGYVAVVTMNNFQMYHPIMSPGWTLGWTWANKEVIWAVMGAQATNQGDCAKFRYNIPHSCEKNPEIVDLLPNTPYNQQFSNCCKDGILASRGEDPSASVSFQITVGSAGTTNRTVKLPKNFTLVAPGGGYICGAAKITRPTLFFLV</sequence>
<dbReference type="Proteomes" id="UP001291623">
    <property type="component" value="Unassembled WGS sequence"/>
</dbReference>
<dbReference type="AlphaFoldDB" id="A0AAE1RDT0"/>
<evidence type="ECO:0000256" key="3">
    <source>
        <dbReference type="ARBA" id="ARBA00023180"/>
    </source>
</evidence>
<comment type="caution">
    <text evidence="4">The sequence shown here is derived from an EMBL/GenBank/DDBJ whole genome shotgun (WGS) entry which is preliminary data.</text>
</comment>
<keyword evidence="5" id="KW-1185">Reference proteome</keyword>
<name>A0AAE1RDT0_9SOLA</name>
<dbReference type="Pfam" id="PF04833">
    <property type="entry name" value="COBRA"/>
    <property type="match status" value="1"/>
</dbReference>
<proteinExistence type="inferred from homology"/>
<dbReference type="EMBL" id="JAVYJV010000016">
    <property type="protein sequence ID" value="KAK4350369.1"/>
    <property type="molecule type" value="Genomic_DNA"/>
</dbReference>
<dbReference type="GO" id="GO:0005886">
    <property type="term" value="C:plasma membrane"/>
    <property type="evidence" value="ECO:0007669"/>
    <property type="project" value="TreeGrafter"/>
</dbReference>
<reference evidence="4" key="1">
    <citation type="submission" date="2023-12" db="EMBL/GenBank/DDBJ databases">
        <title>Genome assembly of Anisodus tanguticus.</title>
        <authorList>
            <person name="Wang Y.-J."/>
        </authorList>
    </citation>
    <scope>NUCLEOTIDE SEQUENCE</scope>
    <source>
        <strain evidence="4">KB-2021</strain>
        <tissue evidence="4">Leaf</tissue>
    </source>
</reference>
<dbReference type="GO" id="GO:0052324">
    <property type="term" value="P:plant-type cell wall cellulose biosynthetic process"/>
    <property type="evidence" value="ECO:0007669"/>
    <property type="project" value="TreeGrafter"/>
</dbReference>
<evidence type="ECO:0000313" key="5">
    <source>
        <dbReference type="Proteomes" id="UP001291623"/>
    </source>
</evidence>
<evidence type="ECO:0000256" key="1">
    <source>
        <dbReference type="ARBA" id="ARBA00005507"/>
    </source>
</evidence>